<feature type="compositionally biased region" description="Basic and acidic residues" evidence="1">
    <location>
        <begin position="221"/>
        <end position="233"/>
    </location>
</feature>
<keyword evidence="3" id="KW-1185">Reference proteome</keyword>
<sequence>MARQVRTRAPRAKKTTWKRINKKDRRNLKLWAEGTRESILKPHIPAYTDALERGWCAERDYLMEVCKEFHTLIPWRLEDYEEPELPLPAYNKFAKGIEEDLTEDELEMKRLKIETMNARIARWLKYRARNLARPLKMDRTRDPWAILVAKLAGINSHPKARQAFQQYMHESYESDIAPAVQARWESQALGTENALTPFRAKVARELFSELPESEQNALRQRAKDEAQKARDEYTATMKAGPSKSPEARQQCIDNLGVFMTTIMRGVSEYTGLHGFAVFGGPIPAYGGELRTVQFSCAWGRNHGTPATNFPQWSRPRFGRDVLDFVREYLRTAFKCAEAALPTDDDSLAGAKYTIGDELGFGGDDSEGPESEDSSGESDSGSDSDSEGSASSVYSDMEDSAAPRKKGKAGKKEKVKKRKEKRKEKKKERQERMETEAASRMQGRKRKREEGDAGGKKKQRPSTPSPSRSASPVADGGLTYDQQRSVNNDKNKQLLAEVDRLWVEKNPEAAKIQAEERAQRAVAAPKPKPRPCKPQGATADDQVVRRSGRLNSGSEGAEESAGAQDVQMFDVEDGEREGTASSSHAPSPPINSVNGQTPSPIIDSDPIPPMYSHPPPPLPANSLPLPPPPPQTFPPLPPVSHPPSSQDAVADSGDSNKGLVSEGESSNQTPAPATETTPATSPEGGMPPESRIDGIPPCPPGAAGWFSAVYHQISVENLGTSFNRLLVAFAQLERAYRWRQVPGQLAVAGRPAPIGKWIGAGRGGRGLGGAMGNGCGPDIGEVSVFGDACLPTWRLRDPQNPSRFLRDEYPKGSKNNWVTLRQPGHNGVLNLVAGLYWWGKRLPDEGRIEDRELWEAAVADLNWMIEGLRGVEIGEGMEIESDELRSE</sequence>
<feature type="compositionally biased region" description="Low complexity" evidence="1">
    <location>
        <begin position="668"/>
        <end position="679"/>
    </location>
</feature>
<feature type="region of interest" description="Disordered" evidence="1">
    <location>
        <begin position="354"/>
        <end position="491"/>
    </location>
</feature>
<organism evidence="2 3">
    <name type="scientific">Mycena metata</name>
    <dbReference type="NCBI Taxonomy" id="1033252"/>
    <lineage>
        <taxon>Eukaryota</taxon>
        <taxon>Fungi</taxon>
        <taxon>Dikarya</taxon>
        <taxon>Basidiomycota</taxon>
        <taxon>Agaricomycotina</taxon>
        <taxon>Agaricomycetes</taxon>
        <taxon>Agaricomycetidae</taxon>
        <taxon>Agaricales</taxon>
        <taxon>Marasmiineae</taxon>
        <taxon>Mycenaceae</taxon>
        <taxon>Mycena</taxon>
    </lineage>
</organism>
<accession>A0AAD7MBF9</accession>
<reference evidence="2" key="1">
    <citation type="submission" date="2023-03" db="EMBL/GenBank/DDBJ databases">
        <title>Massive genome expansion in bonnet fungi (Mycena s.s.) driven by repeated elements and novel gene families across ecological guilds.</title>
        <authorList>
            <consortium name="Lawrence Berkeley National Laboratory"/>
            <person name="Harder C.B."/>
            <person name="Miyauchi S."/>
            <person name="Viragh M."/>
            <person name="Kuo A."/>
            <person name="Thoen E."/>
            <person name="Andreopoulos B."/>
            <person name="Lu D."/>
            <person name="Skrede I."/>
            <person name="Drula E."/>
            <person name="Henrissat B."/>
            <person name="Morin E."/>
            <person name="Kohler A."/>
            <person name="Barry K."/>
            <person name="LaButti K."/>
            <person name="Morin E."/>
            <person name="Salamov A."/>
            <person name="Lipzen A."/>
            <person name="Mereny Z."/>
            <person name="Hegedus B."/>
            <person name="Baldrian P."/>
            <person name="Stursova M."/>
            <person name="Weitz H."/>
            <person name="Taylor A."/>
            <person name="Grigoriev I.V."/>
            <person name="Nagy L.G."/>
            <person name="Martin F."/>
            <person name="Kauserud H."/>
        </authorList>
    </citation>
    <scope>NUCLEOTIDE SEQUENCE</scope>
    <source>
        <strain evidence="2">CBHHK182m</strain>
    </source>
</reference>
<name>A0AAD7MBF9_9AGAR</name>
<feature type="compositionally biased region" description="Basic residues" evidence="1">
    <location>
        <begin position="402"/>
        <end position="425"/>
    </location>
</feature>
<feature type="compositionally biased region" description="Polar residues" evidence="1">
    <location>
        <begin position="578"/>
        <end position="596"/>
    </location>
</feature>
<feature type="region of interest" description="Disordered" evidence="1">
    <location>
        <begin position="510"/>
        <end position="697"/>
    </location>
</feature>
<dbReference type="EMBL" id="JARKIB010000420">
    <property type="protein sequence ID" value="KAJ7709325.1"/>
    <property type="molecule type" value="Genomic_DNA"/>
</dbReference>
<comment type="caution">
    <text evidence="2">The sequence shown here is derived from an EMBL/GenBank/DDBJ whole genome shotgun (WGS) entry which is preliminary data.</text>
</comment>
<feature type="compositionally biased region" description="Acidic residues" evidence="1">
    <location>
        <begin position="363"/>
        <end position="385"/>
    </location>
</feature>
<gene>
    <name evidence="2" type="ORF">B0H16DRAFT_1480951</name>
</gene>
<evidence type="ECO:0000313" key="2">
    <source>
        <dbReference type="EMBL" id="KAJ7709325.1"/>
    </source>
</evidence>
<evidence type="ECO:0000313" key="3">
    <source>
        <dbReference type="Proteomes" id="UP001215598"/>
    </source>
</evidence>
<feature type="compositionally biased region" description="Low complexity" evidence="1">
    <location>
        <begin position="460"/>
        <end position="471"/>
    </location>
</feature>
<dbReference type="AlphaFoldDB" id="A0AAD7MBF9"/>
<feature type="compositionally biased region" description="Low complexity" evidence="1">
    <location>
        <begin position="551"/>
        <end position="562"/>
    </location>
</feature>
<feature type="compositionally biased region" description="Pro residues" evidence="1">
    <location>
        <begin position="605"/>
        <end position="640"/>
    </location>
</feature>
<proteinExistence type="predicted"/>
<evidence type="ECO:0000256" key="1">
    <source>
        <dbReference type="SAM" id="MobiDB-lite"/>
    </source>
</evidence>
<protein>
    <submittedName>
        <fullName evidence="2">Uncharacterized protein</fullName>
    </submittedName>
</protein>
<feature type="compositionally biased region" description="Basic and acidic residues" evidence="1">
    <location>
        <begin position="426"/>
        <end position="436"/>
    </location>
</feature>
<dbReference type="Proteomes" id="UP001215598">
    <property type="component" value="Unassembled WGS sequence"/>
</dbReference>
<feature type="region of interest" description="Disordered" evidence="1">
    <location>
        <begin position="213"/>
        <end position="246"/>
    </location>
</feature>